<keyword evidence="2 8" id="KW-0813">Transport</keyword>
<feature type="signal peptide" evidence="11">
    <location>
        <begin position="1"/>
        <end position="20"/>
    </location>
</feature>
<dbReference type="EMBL" id="VICE01000001">
    <property type="protein sequence ID" value="TQD51768.1"/>
    <property type="molecule type" value="Genomic_DNA"/>
</dbReference>
<dbReference type="PROSITE" id="PS52016">
    <property type="entry name" value="TONB_DEPENDENT_REC_3"/>
    <property type="match status" value="1"/>
</dbReference>
<comment type="similarity">
    <text evidence="8 9">Belongs to the TonB-dependent receptor family.</text>
</comment>
<evidence type="ECO:0000256" key="11">
    <source>
        <dbReference type="SAM" id="SignalP"/>
    </source>
</evidence>
<dbReference type="GO" id="GO:0009279">
    <property type="term" value="C:cell outer membrane"/>
    <property type="evidence" value="ECO:0007669"/>
    <property type="project" value="UniProtKB-SubCell"/>
</dbReference>
<feature type="chain" id="PRO_5021203797" evidence="11">
    <location>
        <begin position="21"/>
        <end position="950"/>
    </location>
</feature>
<evidence type="ECO:0000256" key="3">
    <source>
        <dbReference type="ARBA" id="ARBA00022452"/>
    </source>
</evidence>
<organism evidence="14 15">
    <name type="scientific">Marilutibacter aestuarii</name>
    <dbReference type="NCBI Taxonomy" id="1706195"/>
    <lineage>
        <taxon>Bacteria</taxon>
        <taxon>Pseudomonadati</taxon>
        <taxon>Pseudomonadota</taxon>
        <taxon>Gammaproteobacteria</taxon>
        <taxon>Lysobacterales</taxon>
        <taxon>Lysobacteraceae</taxon>
        <taxon>Marilutibacter</taxon>
    </lineage>
</organism>
<evidence type="ECO:0000256" key="1">
    <source>
        <dbReference type="ARBA" id="ARBA00004571"/>
    </source>
</evidence>
<dbReference type="AlphaFoldDB" id="A0A508AVV8"/>
<keyword evidence="14" id="KW-0675">Receptor</keyword>
<dbReference type="OrthoDB" id="6276154at2"/>
<accession>A0A508AVV8</accession>
<dbReference type="InterPro" id="IPR000531">
    <property type="entry name" value="Beta-barrel_TonB"/>
</dbReference>
<dbReference type="Pfam" id="PF00593">
    <property type="entry name" value="TonB_dep_Rec_b-barrel"/>
    <property type="match status" value="1"/>
</dbReference>
<evidence type="ECO:0000256" key="6">
    <source>
        <dbReference type="ARBA" id="ARBA00023136"/>
    </source>
</evidence>
<reference evidence="14 15" key="1">
    <citation type="submission" date="2019-06" db="EMBL/GenBank/DDBJ databases">
        <title>Lysobacter alkalisoli sp. nov. isolated from saline soil.</title>
        <authorList>
            <person name="Sun J.-Q."/>
            <person name="Xu L."/>
        </authorList>
    </citation>
    <scope>NUCLEOTIDE SEQUENCE [LARGE SCALE GENOMIC DNA]</scope>
    <source>
        <strain evidence="14 15">JCM 31130</strain>
    </source>
</reference>
<gene>
    <name evidence="14" type="ORF">FKV25_00275</name>
</gene>
<evidence type="ECO:0000313" key="15">
    <source>
        <dbReference type="Proteomes" id="UP000318212"/>
    </source>
</evidence>
<name>A0A508AVV8_9GAMM</name>
<sequence>MRVGLLPASIALALTPVVAAAQDADTGAEATTLDRIEVTGSRIRQVDLETAAPVLSISRQDIEQQGFNSVADILQNISAVGSPAISRTSPLSSGEAVGGQYIDLRNLGANRTLILVNGKRLGITNDGLQDVASIPTAMVERIEVLKDGASTIYGSDAIAGVINIITRKNFEGAEANAYISQYDQGDGERQQYSFVVGQTGDRGSVTLGVEYTKEDPVWARDRWFSRNRFPTGEKSDPRPGGLSSISQYGTLYDAAGNAWTLIRDGQDRDASDFSNYRPYDPALDSTNPSLASTVYSGIERKSVFANASFDISENVRFESDVLFTDRDSFAQNAGYPLRSNAFDGITMSADSVYNPLPGQEVTYWRRGWEVPREVRNSLTTYRFTGSLIGAFEIGDKFWDWDAGYLYNQNKGTQISTGNFSLSAVGAAVGPSFINGQGVAQCGTAANPIPLGFGPGACTPWNPLVPDGVTGQGGLADQAVQDFLYLPGQALSETTTKSYFANLSGSLFSLPAGDVGLAVGVEHREESGYFSPDALAQTGTSTDLAAGPTGGGYKLDEVFAELLVPVLADMPFAQELNLSLASRYSDYDTFGDTINSKFGFTWKPIDSVLVRGTWSEGFRAPTVADLYGGISQSFEYYTDPCDTSFGSVGGSAACLADVPAGYRQPASDPDGLADGPGTQTPTPFLSGSNPNLSPETSESKTLGVVWSPGFAEGLNMSLDWWNIRIDNTIVADDPTTMLDDCYVRGITSRCQGPNTFTRDPITGEITSLSFGGRNAGFQETEGYDFDLNYKMDTSYGRFGLAWMTTYVSKNELKVDNLEGAPSQQNGFGGNFRVRSNASINWQMGDWSATWGMRYYSGVKESCYFDDRCSLPNYSAPETQGNITPLNELGSNTFHDLQVSWSAPWNATVAVGANNVFDHYAAPNYDQPNSGYSYYGGFDIGRMLYLKYQQRF</sequence>
<dbReference type="InterPro" id="IPR039426">
    <property type="entry name" value="TonB-dep_rcpt-like"/>
</dbReference>
<keyword evidence="4 8" id="KW-0812">Transmembrane</keyword>
<evidence type="ECO:0000256" key="8">
    <source>
        <dbReference type="PROSITE-ProRule" id="PRU01360"/>
    </source>
</evidence>
<feature type="region of interest" description="Disordered" evidence="10">
    <location>
        <begin position="664"/>
        <end position="697"/>
    </location>
</feature>
<evidence type="ECO:0000256" key="10">
    <source>
        <dbReference type="SAM" id="MobiDB-lite"/>
    </source>
</evidence>
<dbReference type="Proteomes" id="UP000318212">
    <property type="component" value="Unassembled WGS sequence"/>
</dbReference>
<keyword evidence="15" id="KW-1185">Reference proteome</keyword>
<evidence type="ECO:0000256" key="5">
    <source>
        <dbReference type="ARBA" id="ARBA00023077"/>
    </source>
</evidence>
<evidence type="ECO:0000259" key="13">
    <source>
        <dbReference type="Pfam" id="PF07715"/>
    </source>
</evidence>
<keyword evidence="3 8" id="KW-1134">Transmembrane beta strand</keyword>
<dbReference type="InterPro" id="IPR037066">
    <property type="entry name" value="Plug_dom_sf"/>
</dbReference>
<evidence type="ECO:0000256" key="9">
    <source>
        <dbReference type="RuleBase" id="RU003357"/>
    </source>
</evidence>
<dbReference type="PANTHER" id="PTHR47234">
    <property type="match status" value="1"/>
</dbReference>
<keyword evidence="6 8" id="KW-0472">Membrane</keyword>
<dbReference type="InterPro" id="IPR036942">
    <property type="entry name" value="Beta-barrel_TonB_sf"/>
</dbReference>
<dbReference type="InterPro" id="IPR012910">
    <property type="entry name" value="Plug_dom"/>
</dbReference>
<comment type="subcellular location">
    <subcellularLocation>
        <location evidence="1 8">Cell outer membrane</location>
        <topology evidence="1 8">Multi-pass membrane protein</topology>
    </subcellularLocation>
</comment>
<dbReference type="Gene3D" id="2.170.130.10">
    <property type="entry name" value="TonB-dependent receptor, plug domain"/>
    <property type="match status" value="1"/>
</dbReference>
<proteinExistence type="inferred from homology"/>
<evidence type="ECO:0000256" key="2">
    <source>
        <dbReference type="ARBA" id="ARBA00022448"/>
    </source>
</evidence>
<protein>
    <submittedName>
        <fullName evidence="14">TonB-dependent receptor</fullName>
    </submittedName>
</protein>
<dbReference type="Pfam" id="PF07715">
    <property type="entry name" value="Plug"/>
    <property type="match status" value="1"/>
</dbReference>
<keyword evidence="11" id="KW-0732">Signal</keyword>
<dbReference type="PANTHER" id="PTHR47234:SF2">
    <property type="entry name" value="TONB-DEPENDENT RECEPTOR"/>
    <property type="match status" value="1"/>
</dbReference>
<feature type="domain" description="TonB-dependent receptor plug" evidence="13">
    <location>
        <begin position="49"/>
        <end position="161"/>
    </location>
</feature>
<evidence type="ECO:0000256" key="7">
    <source>
        <dbReference type="ARBA" id="ARBA00023237"/>
    </source>
</evidence>
<keyword evidence="7 8" id="KW-0998">Cell outer membrane</keyword>
<keyword evidence="5 9" id="KW-0798">TonB box</keyword>
<dbReference type="Gene3D" id="2.40.170.20">
    <property type="entry name" value="TonB-dependent receptor, beta-barrel domain"/>
    <property type="match status" value="1"/>
</dbReference>
<evidence type="ECO:0000256" key="4">
    <source>
        <dbReference type="ARBA" id="ARBA00022692"/>
    </source>
</evidence>
<dbReference type="SUPFAM" id="SSF56935">
    <property type="entry name" value="Porins"/>
    <property type="match status" value="1"/>
</dbReference>
<feature type="compositionally biased region" description="Polar residues" evidence="10">
    <location>
        <begin position="676"/>
        <end position="697"/>
    </location>
</feature>
<evidence type="ECO:0000313" key="14">
    <source>
        <dbReference type="EMBL" id="TQD51768.1"/>
    </source>
</evidence>
<feature type="domain" description="TonB-dependent receptor-like beta-barrel" evidence="12">
    <location>
        <begin position="352"/>
        <end position="914"/>
    </location>
</feature>
<evidence type="ECO:0000259" key="12">
    <source>
        <dbReference type="Pfam" id="PF00593"/>
    </source>
</evidence>
<comment type="caution">
    <text evidence="14">The sequence shown here is derived from an EMBL/GenBank/DDBJ whole genome shotgun (WGS) entry which is preliminary data.</text>
</comment>